<name>A0A7Z1DSR2_9GAMM</name>
<evidence type="ECO:0008006" key="3">
    <source>
        <dbReference type="Google" id="ProtNLM"/>
    </source>
</evidence>
<organism evidence="1 2">
    <name type="scientific">Marinobacter vinifirmus</name>
    <dbReference type="NCBI Taxonomy" id="355591"/>
    <lineage>
        <taxon>Bacteria</taxon>
        <taxon>Pseudomonadati</taxon>
        <taxon>Pseudomonadota</taxon>
        <taxon>Gammaproteobacteria</taxon>
        <taxon>Pseudomonadales</taxon>
        <taxon>Marinobacteraceae</taxon>
        <taxon>Marinobacter</taxon>
    </lineage>
</organism>
<reference evidence="1 2" key="1">
    <citation type="submission" date="2017-06" db="EMBL/GenBank/DDBJ databases">
        <title>Draft genome sequence of the halophilic bacterium Marinobacter vinifirmus FB1.</title>
        <authorList>
            <person name="Stepanov V.G."/>
            <person name="Roberts D.J."/>
            <person name="Fox G.E."/>
        </authorList>
    </citation>
    <scope>NUCLEOTIDE SEQUENCE [LARGE SCALE GENOMIC DNA]</scope>
    <source>
        <strain evidence="1 2">FB1</strain>
    </source>
</reference>
<dbReference type="AlphaFoldDB" id="A0A7Z1DSR2"/>
<comment type="caution">
    <text evidence="1">The sequence shown here is derived from an EMBL/GenBank/DDBJ whole genome shotgun (WGS) entry which is preliminary data.</text>
</comment>
<dbReference type="Proteomes" id="UP000216984">
    <property type="component" value="Unassembled WGS sequence"/>
</dbReference>
<dbReference type="RefSeq" id="WP_244177398.1">
    <property type="nucleotide sequence ID" value="NZ_NEFY01000013.1"/>
</dbReference>
<evidence type="ECO:0000313" key="2">
    <source>
        <dbReference type="Proteomes" id="UP000216984"/>
    </source>
</evidence>
<dbReference type="InterPro" id="IPR053841">
    <property type="entry name" value="MksE"/>
</dbReference>
<protein>
    <recommendedName>
        <fullName evidence="3">DUF4194 domain-containing protein</fullName>
    </recommendedName>
</protein>
<dbReference type="Pfam" id="PF21980">
    <property type="entry name" value="MksE"/>
    <property type="match status" value="1"/>
</dbReference>
<accession>A0A7Z1DSR2</accession>
<gene>
    <name evidence="1" type="ORF">B9Q17_05435</name>
</gene>
<dbReference type="EMBL" id="NEFY01000013">
    <property type="protein sequence ID" value="OZC35208.1"/>
    <property type="molecule type" value="Genomic_DNA"/>
</dbReference>
<proteinExistence type="predicted"/>
<keyword evidence="2" id="KW-1185">Reference proteome</keyword>
<sequence>MPDFVETRDSENNLNEPQTSSFDQILPAHSAAIYREFQAGRVIVRDVWDANRSELRANPLYNLLYNHLSHFRTFYEHLGSELVFNETGSFFFLKESSDDESEEHDENAFRVQVVLLLIGRYFARSGRDLDYLGRPEAGLNEQDLANLAADEEYQDILRAARFEKGLSEALDYLEKRNLVFRSGAGRYFLSSAGMYFLDQLVQEYEQGGQA</sequence>
<evidence type="ECO:0000313" key="1">
    <source>
        <dbReference type="EMBL" id="OZC35208.1"/>
    </source>
</evidence>